<gene>
    <name evidence="1" type="ORF">HZH66_014693</name>
</gene>
<comment type="caution">
    <text evidence="1">The sequence shown here is derived from an EMBL/GenBank/DDBJ whole genome shotgun (WGS) entry which is preliminary data.</text>
</comment>
<dbReference type="Proteomes" id="UP000614350">
    <property type="component" value="Unassembled WGS sequence"/>
</dbReference>
<protein>
    <submittedName>
        <fullName evidence="1">Uncharacterized protein</fullName>
    </submittedName>
</protein>
<sequence length="195" mass="22293">MFSFRYLSTFEILVSSLKVITIQITINSASLQHFKAVGTAFACVSSSVSLEEFTIRSLVKSHDRPLIVHLNCAVIKAVILCYQRLSTSSKTSAMLLGNTIYYRAGITSKVFPFETSERMKTKVIMAMTTNLLETHIVQFYEATFEWWYGARENIPSKEPKLSSFVRGYKRLRSEKFVEETSDGARESWIKVEFLL</sequence>
<evidence type="ECO:0000313" key="1">
    <source>
        <dbReference type="EMBL" id="KAF7379322.1"/>
    </source>
</evidence>
<proteinExistence type="predicted"/>
<dbReference type="AlphaFoldDB" id="A0A834MMU8"/>
<name>A0A834MMU8_VESVU</name>
<keyword evidence="2" id="KW-1185">Reference proteome</keyword>
<organism evidence="1 2">
    <name type="scientific">Vespula vulgaris</name>
    <name type="common">Yellow jacket</name>
    <name type="synonym">Wasp</name>
    <dbReference type="NCBI Taxonomy" id="7454"/>
    <lineage>
        <taxon>Eukaryota</taxon>
        <taxon>Metazoa</taxon>
        <taxon>Ecdysozoa</taxon>
        <taxon>Arthropoda</taxon>
        <taxon>Hexapoda</taxon>
        <taxon>Insecta</taxon>
        <taxon>Pterygota</taxon>
        <taxon>Neoptera</taxon>
        <taxon>Endopterygota</taxon>
        <taxon>Hymenoptera</taxon>
        <taxon>Apocrita</taxon>
        <taxon>Aculeata</taxon>
        <taxon>Vespoidea</taxon>
        <taxon>Vespidae</taxon>
        <taxon>Vespinae</taxon>
        <taxon>Vespula</taxon>
    </lineage>
</organism>
<accession>A0A834MMU8</accession>
<dbReference type="EMBL" id="JACSEA010000023">
    <property type="protein sequence ID" value="KAF7379322.1"/>
    <property type="molecule type" value="Genomic_DNA"/>
</dbReference>
<evidence type="ECO:0000313" key="2">
    <source>
        <dbReference type="Proteomes" id="UP000614350"/>
    </source>
</evidence>
<reference evidence="1" key="1">
    <citation type="journal article" date="2020" name="G3 (Bethesda)">
        <title>High-Quality Assemblies for Three Invasive Social Wasps from the &lt;i&gt;Vespula&lt;/i&gt; Genus.</title>
        <authorList>
            <person name="Harrop T.W.R."/>
            <person name="Guhlin J."/>
            <person name="McLaughlin G.M."/>
            <person name="Permina E."/>
            <person name="Stockwell P."/>
            <person name="Gilligan J."/>
            <person name="Le Lec M.F."/>
            <person name="Gruber M.A.M."/>
            <person name="Quinn O."/>
            <person name="Lovegrove M."/>
            <person name="Duncan E.J."/>
            <person name="Remnant E.J."/>
            <person name="Van Eeckhoven J."/>
            <person name="Graham B."/>
            <person name="Knapp R.A."/>
            <person name="Langford K.W."/>
            <person name="Kronenberg Z."/>
            <person name="Press M.O."/>
            <person name="Eacker S.M."/>
            <person name="Wilson-Rankin E.E."/>
            <person name="Purcell J."/>
            <person name="Lester P.J."/>
            <person name="Dearden P.K."/>
        </authorList>
    </citation>
    <scope>NUCLEOTIDE SEQUENCE</scope>
    <source>
        <strain evidence="1">Marl-1</strain>
    </source>
</reference>